<dbReference type="EMBL" id="JAHFVK010000002">
    <property type="protein sequence ID" value="MBT2135343.1"/>
    <property type="molecule type" value="Genomic_DNA"/>
</dbReference>
<organism evidence="2 3">
    <name type="scientific">Croceibacterium selenioxidans</name>
    <dbReference type="NCBI Taxonomy" id="2838833"/>
    <lineage>
        <taxon>Bacteria</taxon>
        <taxon>Pseudomonadati</taxon>
        <taxon>Pseudomonadota</taxon>
        <taxon>Alphaproteobacteria</taxon>
        <taxon>Sphingomonadales</taxon>
        <taxon>Erythrobacteraceae</taxon>
        <taxon>Croceibacterium</taxon>
    </lineage>
</organism>
<accession>A0ABS5W7S3</accession>
<feature type="compositionally biased region" description="Basic residues" evidence="1">
    <location>
        <begin position="75"/>
        <end position="106"/>
    </location>
</feature>
<evidence type="ECO:0008006" key="4">
    <source>
        <dbReference type="Google" id="ProtNLM"/>
    </source>
</evidence>
<reference evidence="2 3" key="1">
    <citation type="submission" date="2021-05" db="EMBL/GenBank/DDBJ databases">
        <title>Croceibacterium sp. LX-88 genome sequence.</title>
        <authorList>
            <person name="Luo X."/>
        </authorList>
    </citation>
    <scope>NUCLEOTIDE SEQUENCE [LARGE SCALE GENOMIC DNA]</scope>
    <source>
        <strain evidence="2 3">LX-88</strain>
    </source>
</reference>
<evidence type="ECO:0000256" key="1">
    <source>
        <dbReference type="SAM" id="MobiDB-lite"/>
    </source>
</evidence>
<keyword evidence="3" id="KW-1185">Reference proteome</keyword>
<name>A0ABS5W7S3_9SPHN</name>
<proteinExistence type="predicted"/>
<dbReference type="RefSeq" id="WP_214537055.1">
    <property type="nucleotide sequence ID" value="NZ_JAHFVK010000002.1"/>
</dbReference>
<evidence type="ECO:0000313" key="2">
    <source>
        <dbReference type="EMBL" id="MBT2135343.1"/>
    </source>
</evidence>
<feature type="region of interest" description="Disordered" evidence="1">
    <location>
        <begin position="1"/>
        <end position="32"/>
    </location>
</feature>
<sequence length="106" mass="11122">MARSATAANGKRGNGTTPVAPVQPPVPKKPAVDTSAFSLEQLAQAILAGEVKPRVADIRRLATAVLEPKTGEKPKKVKGSKAKKDKGKHKLPKIPGQNKKKAKAKA</sequence>
<evidence type="ECO:0000313" key="3">
    <source>
        <dbReference type="Proteomes" id="UP000811255"/>
    </source>
</evidence>
<protein>
    <recommendedName>
        <fullName evidence="4">Histone H1</fullName>
    </recommendedName>
</protein>
<dbReference type="Proteomes" id="UP000811255">
    <property type="component" value="Unassembled WGS sequence"/>
</dbReference>
<comment type="caution">
    <text evidence="2">The sequence shown here is derived from an EMBL/GenBank/DDBJ whole genome shotgun (WGS) entry which is preliminary data.</text>
</comment>
<gene>
    <name evidence="2" type="ORF">KK137_13475</name>
</gene>
<feature type="region of interest" description="Disordered" evidence="1">
    <location>
        <begin position="66"/>
        <end position="106"/>
    </location>
</feature>